<comment type="caution">
    <text evidence="5">The sequence shown here is derived from an EMBL/GenBank/DDBJ whole genome shotgun (WGS) entry which is preliminary data.</text>
</comment>
<protein>
    <submittedName>
        <fullName evidence="5">EAL domain-containing protein</fullName>
    </submittedName>
</protein>
<dbReference type="InterPro" id="IPR000160">
    <property type="entry name" value="GGDEF_dom"/>
</dbReference>
<dbReference type="InterPro" id="IPR013656">
    <property type="entry name" value="PAS_4"/>
</dbReference>
<feature type="domain" description="PAS" evidence="1">
    <location>
        <begin position="173"/>
        <end position="217"/>
    </location>
</feature>
<dbReference type="SMART" id="SM00267">
    <property type="entry name" value="GGDEF"/>
    <property type="match status" value="1"/>
</dbReference>
<dbReference type="Gene3D" id="3.30.70.270">
    <property type="match status" value="1"/>
</dbReference>
<dbReference type="Pfam" id="PF00563">
    <property type="entry name" value="EAL"/>
    <property type="match status" value="1"/>
</dbReference>
<dbReference type="CDD" id="cd00130">
    <property type="entry name" value="PAS"/>
    <property type="match status" value="4"/>
</dbReference>
<dbReference type="CDD" id="cd01948">
    <property type="entry name" value="EAL"/>
    <property type="match status" value="1"/>
</dbReference>
<dbReference type="Pfam" id="PF08448">
    <property type="entry name" value="PAS_4"/>
    <property type="match status" value="2"/>
</dbReference>
<feature type="domain" description="EAL" evidence="3">
    <location>
        <begin position="697"/>
        <end position="951"/>
    </location>
</feature>
<dbReference type="PANTHER" id="PTHR44757:SF2">
    <property type="entry name" value="BIOFILM ARCHITECTURE MAINTENANCE PROTEIN MBAA"/>
    <property type="match status" value="1"/>
</dbReference>
<organism evidence="5 6">
    <name type="scientific">Keguizhuia sedimenti</name>
    <dbReference type="NCBI Taxonomy" id="3064264"/>
    <lineage>
        <taxon>Bacteria</taxon>
        <taxon>Pseudomonadati</taxon>
        <taxon>Pseudomonadota</taxon>
        <taxon>Betaproteobacteria</taxon>
        <taxon>Burkholderiales</taxon>
        <taxon>Oxalobacteraceae</taxon>
        <taxon>Keguizhuia</taxon>
    </lineage>
</organism>
<dbReference type="InterPro" id="IPR001610">
    <property type="entry name" value="PAC"/>
</dbReference>
<dbReference type="InterPro" id="IPR035965">
    <property type="entry name" value="PAS-like_dom_sf"/>
</dbReference>
<evidence type="ECO:0000313" key="6">
    <source>
        <dbReference type="Proteomes" id="UP001225596"/>
    </source>
</evidence>
<dbReference type="Gene3D" id="3.20.20.450">
    <property type="entry name" value="EAL domain"/>
    <property type="match status" value="1"/>
</dbReference>
<sequence>MEARSMYRTPPDFSMKKEIPAAADLQLAHIAYDPVLECMTDGFVALDFQWRFIYVNQHAAHLIGATPALLIGKKFLDCFPEVSNTEFYKAYETAMQERVSMHIEEYFVPWKRWFEKYIYPTSDGIAIFFHDITERRTAEEKLRRSQIRLSETQRLANIGHWEWDPVTEKLICSQELCQIFGLEPIEHVGDLSSFLSNVHPEDRSRINDIRCNALHEKMPWEMEYRIIHQDGSTRYIHERGVVETGTEGKTTRLFGYAQDISSLRLAEQALSESEDLFRSVFEQAAVGITLTRLDGSYAMANHKFAELLGYTPEELCDLDFQSITHPDDLGPDMVQVNRLLNGQSKTYSMEKRYLHKNGSYVWNNLTVSLRRDKSGKPLHFIAVMEDITDKKQAERELIQQQQLTEFIIDSLPLNVFLKDENGRYLMINEEAARTAGISKAGAIGKSDFDIFPEETAKTILEDDRYALASNDHSLREVPIISHGKERIVLAGKRTVHLQNSPAMQLGFSIDITDRKQNELRIQYLATHDALTGLPNRNLLQDRLEHAISMAHRSQHMVAVLFFDIDRFKLINDSFGHKAGDEFLQIMASRLRQVTQSGDTAARLGGDEFVVLLEGISSNEEVVHTAEKILACLHEPLTLNQQELVVSVSIGISVYPNDHQNAETLLKDADIAMYHAKVGGGNNFRFYDSEMNTLAFQRLTTENRLRKALELDQVVLYFQPLVDLKTGQIKGMEVLMRWNDPANGLVGPDQFLSVAEETGLIVGLSNRVLQEACRQCRRWHDKGLTGLQLSVNLSAQQLGPYNLVRTVKEILIETGMPPSSLKLEITESELMDDVDRAKRTLHELSAMGVEIAIDDFGTGYSSLSYLKTLPIDTLKVDRSFVRDLATDEDDAAIVGATIGMAHHMGLKVVAEGVETPSQLDFLTGHQCDLGQGYYFSPPLPADAMESLLQSGRLFPMH</sequence>
<dbReference type="Gene3D" id="3.30.450.20">
    <property type="entry name" value="PAS domain"/>
    <property type="match status" value="4"/>
</dbReference>
<dbReference type="InterPro" id="IPR013655">
    <property type="entry name" value="PAS_fold_3"/>
</dbReference>
<dbReference type="CDD" id="cd01949">
    <property type="entry name" value="GGDEF"/>
    <property type="match status" value="1"/>
</dbReference>
<dbReference type="Proteomes" id="UP001225596">
    <property type="component" value="Unassembled WGS sequence"/>
</dbReference>
<dbReference type="SUPFAM" id="SSF141868">
    <property type="entry name" value="EAL domain-like"/>
    <property type="match status" value="1"/>
</dbReference>
<dbReference type="InterPro" id="IPR001633">
    <property type="entry name" value="EAL_dom"/>
</dbReference>
<evidence type="ECO:0000259" key="4">
    <source>
        <dbReference type="PROSITE" id="PS50887"/>
    </source>
</evidence>
<feature type="domain" description="PAS" evidence="1">
    <location>
        <begin position="273"/>
        <end position="343"/>
    </location>
</feature>
<evidence type="ECO:0000313" key="5">
    <source>
        <dbReference type="EMBL" id="MDQ9171684.1"/>
    </source>
</evidence>
<dbReference type="InterPro" id="IPR052155">
    <property type="entry name" value="Biofilm_reg_signaling"/>
</dbReference>
<feature type="domain" description="PAC" evidence="2">
    <location>
        <begin position="347"/>
        <end position="399"/>
    </location>
</feature>
<dbReference type="PANTHER" id="PTHR44757">
    <property type="entry name" value="DIGUANYLATE CYCLASE DGCP"/>
    <property type="match status" value="1"/>
</dbReference>
<keyword evidence="6" id="KW-1185">Reference proteome</keyword>
<dbReference type="SMART" id="SM00091">
    <property type="entry name" value="PAS"/>
    <property type="match status" value="4"/>
</dbReference>
<dbReference type="RefSeq" id="WP_338437622.1">
    <property type="nucleotide sequence ID" value="NZ_JAUYVH010000011.1"/>
</dbReference>
<dbReference type="PROSITE" id="PS50112">
    <property type="entry name" value="PAS"/>
    <property type="match status" value="4"/>
</dbReference>
<dbReference type="InterPro" id="IPR035919">
    <property type="entry name" value="EAL_sf"/>
</dbReference>
<dbReference type="InterPro" id="IPR029787">
    <property type="entry name" value="Nucleotide_cyclase"/>
</dbReference>
<dbReference type="Gene3D" id="2.10.70.100">
    <property type="match status" value="1"/>
</dbReference>
<dbReference type="SUPFAM" id="SSF55073">
    <property type="entry name" value="Nucleotide cyclase"/>
    <property type="match status" value="1"/>
</dbReference>
<accession>A0ABU1BS48</accession>
<dbReference type="SMART" id="SM00052">
    <property type="entry name" value="EAL"/>
    <property type="match status" value="1"/>
</dbReference>
<dbReference type="InterPro" id="IPR000700">
    <property type="entry name" value="PAS-assoc_C"/>
</dbReference>
<dbReference type="PROSITE" id="PS50883">
    <property type="entry name" value="EAL"/>
    <property type="match status" value="1"/>
</dbReference>
<feature type="domain" description="GGDEF" evidence="4">
    <location>
        <begin position="555"/>
        <end position="688"/>
    </location>
</feature>
<dbReference type="Pfam" id="PF00990">
    <property type="entry name" value="GGDEF"/>
    <property type="match status" value="1"/>
</dbReference>
<reference evidence="5 6" key="1">
    <citation type="submission" date="2023-08" db="EMBL/GenBank/DDBJ databases">
        <title>Oxalobacteraceae gen .nov., isolated from river sludge outside the plant.</title>
        <authorList>
            <person name="Zhao S.Y."/>
        </authorList>
    </citation>
    <scope>NUCLEOTIDE SEQUENCE [LARGE SCALE GENOMIC DNA]</scope>
    <source>
        <strain evidence="5 6">R-40</strain>
    </source>
</reference>
<dbReference type="EMBL" id="JAUYVH010000011">
    <property type="protein sequence ID" value="MDQ9171684.1"/>
    <property type="molecule type" value="Genomic_DNA"/>
</dbReference>
<feature type="domain" description="PAC" evidence="2">
    <location>
        <begin position="220"/>
        <end position="272"/>
    </location>
</feature>
<feature type="domain" description="PAS" evidence="1">
    <location>
        <begin position="28"/>
        <end position="98"/>
    </location>
</feature>
<dbReference type="SUPFAM" id="SSF55785">
    <property type="entry name" value="PYP-like sensor domain (PAS domain)"/>
    <property type="match status" value="4"/>
</dbReference>
<dbReference type="PROSITE" id="PS50113">
    <property type="entry name" value="PAC"/>
    <property type="match status" value="2"/>
</dbReference>
<dbReference type="SMART" id="SM00086">
    <property type="entry name" value="PAC"/>
    <property type="match status" value="2"/>
</dbReference>
<dbReference type="Pfam" id="PF08447">
    <property type="entry name" value="PAS_3"/>
    <property type="match status" value="2"/>
</dbReference>
<feature type="domain" description="PAS" evidence="1">
    <location>
        <begin position="400"/>
        <end position="470"/>
    </location>
</feature>
<proteinExistence type="predicted"/>
<evidence type="ECO:0000259" key="3">
    <source>
        <dbReference type="PROSITE" id="PS50883"/>
    </source>
</evidence>
<name>A0ABU1BS48_9BURK</name>
<dbReference type="PROSITE" id="PS50887">
    <property type="entry name" value="GGDEF"/>
    <property type="match status" value="1"/>
</dbReference>
<gene>
    <name evidence="5" type="ORF">Q8A64_14820</name>
</gene>
<dbReference type="NCBIfam" id="TIGR00229">
    <property type="entry name" value="sensory_box"/>
    <property type="match status" value="4"/>
</dbReference>
<evidence type="ECO:0000259" key="1">
    <source>
        <dbReference type="PROSITE" id="PS50112"/>
    </source>
</evidence>
<evidence type="ECO:0000259" key="2">
    <source>
        <dbReference type="PROSITE" id="PS50113"/>
    </source>
</evidence>
<dbReference type="InterPro" id="IPR043128">
    <property type="entry name" value="Rev_trsase/Diguanyl_cyclase"/>
</dbReference>
<dbReference type="InterPro" id="IPR000014">
    <property type="entry name" value="PAS"/>
</dbReference>
<dbReference type="NCBIfam" id="TIGR00254">
    <property type="entry name" value="GGDEF"/>
    <property type="match status" value="1"/>
</dbReference>